<dbReference type="EC" id="4.3.1.32" evidence="2 10"/>
<dbReference type="PROSITE" id="PS51918">
    <property type="entry name" value="RADICAL_SAM"/>
    <property type="match status" value="1"/>
</dbReference>
<evidence type="ECO:0000256" key="2">
    <source>
        <dbReference type="ARBA" id="ARBA00012126"/>
    </source>
</evidence>
<dbReference type="EMBL" id="JTHE03000109">
    <property type="protein sequence ID" value="MCM1984994.1"/>
    <property type="molecule type" value="Genomic_DNA"/>
</dbReference>
<keyword evidence="3 10" id="KW-0004">4Fe-4S</keyword>
<name>A0ABD4T972_9CYAN</name>
<keyword evidence="8 10" id="KW-0456">Lyase</keyword>
<evidence type="ECO:0000256" key="3">
    <source>
        <dbReference type="ARBA" id="ARBA00022485"/>
    </source>
</evidence>
<dbReference type="SMART" id="SM00729">
    <property type="entry name" value="Elp3"/>
    <property type="match status" value="1"/>
</dbReference>
<dbReference type="InterPro" id="IPR019939">
    <property type="entry name" value="CofG_family"/>
</dbReference>
<comment type="catalytic activity">
    <reaction evidence="9 10">
        <text>5-amino-5-(4-hydroxybenzyl)-6-(D-ribitylimino)-5,6-dihydrouracil + S-adenosyl-L-methionine = 7,8-didemethyl-8-hydroxy-5-deazariboflavin + 5'-deoxyadenosine + L-methionine + NH4(+) + H(+)</text>
        <dbReference type="Rhea" id="RHEA:55204"/>
        <dbReference type="ChEBI" id="CHEBI:15378"/>
        <dbReference type="ChEBI" id="CHEBI:17319"/>
        <dbReference type="ChEBI" id="CHEBI:28938"/>
        <dbReference type="ChEBI" id="CHEBI:57844"/>
        <dbReference type="ChEBI" id="CHEBI:59789"/>
        <dbReference type="ChEBI" id="CHEBI:59904"/>
        <dbReference type="ChEBI" id="CHEBI:85936"/>
        <dbReference type="EC" id="4.3.1.32"/>
    </reaction>
</comment>
<comment type="subunit">
    <text evidence="10">The FO synthase complex consists of two subunits, CofG and CofH.</text>
</comment>
<feature type="domain" description="Radical SAM core" evidence="12">
    <location>
        <begin position="13"/>
        <end position="244"/>
    </location>
</feature>
<comment type="cofactor">
    <cofactor evidence="10">
        <name>[4Fe-4S] cluster</name>
        <dbReference type="ChEBI" id="CHEBI:49883"/>
    </cofactor>
    <text evidence="10">Binds 1 [4Fe-4S] cluster. The cluster is coordinated with 3 cysteines and an exchangeable S-adenosyl-L-methionine.</text>
</comment>
<dbReference type="GO" id="GO:0005506">
    <property type="term" value="F:iron ion binding"/>
    <property type="evidence" value="ECO:0007669"/>
    <property type="project" value="UniProtKB-UniRule"/>
</dbReference>
<sequence length="346" mass="38756">MPLKNRRDVPGVITYSPAFTLVPTYECFNRCTYCNFRQDPGGSRWLSLTAAQQQLQQFPAGSLCEVLILSGEVHPRSPRRRSWVDHIYRLCDLALSLGFLPHSNVGPLTVGEMERLARVNVSMGLMLEQMTPRLMETVHRQAPSKRPDLRLAQIQQAGQLGIPFTTGLLLGLGETPADWRDTLQTIAQVQRQWGHIQEVILQPYQPGSREVRGAPGFCAQDLVSVVELARDLLPEEIALQIPPNLIQDEALLRRCLQAGATDLGGLGPIDQVNPDYPHPHLGRLERLLDQWGFQLRPRLPVYPQFESRLPVALQRALQPWKQQFAAKGVSPSPSALPNQAPSFRGR</sequence>
<gene>
    <name evidence="10 13" type="primary">cofG</name>
    <name evidence="13" type="ORF">QQ91_0019420</name>
</gene>
<feature type="binding site" evidence="10">
    <location>
        <position position="27"/>
    </location>
    <ligand>
        <name>[4Fe-4S] cluster</name>
        <dbReference type="ChEBI" id="CHEBI:49883"/>
        <note>4Fe-4S-S-AdoMet</note>
    </ligand>
</feature>
<proteinExistence type="inferred from homology"/>
<dbReference type="GO" id="GO:0051539">
    <property type="term" value="F:4 iron, 4 sulfur cluster binding"/>
    <property type="evidence" value="ECO:0007669"/>
    <property type="project" value="UniProtKB-KW"/>
</dbReference>
<feature type="binding site" evidence="10">
    <location>
        <position position="31"/>
    </location>
    <ligand>
        <name>[4Fe-4S] cluster</name>
        <dbReference type="ChEBI" id="CHEBI:49883"/>
        <note>4Fe-4S-S-AdoMet</note>
    </ligand>
</feature>
<dbReference type="SUPFAM" id="SSF102114">
    <property type="entry name" value="Radical SAM enzymes"/>
    <property type="match status" value="1"/>
</dbReference>
<dbReference type="NCBIfam" id="TIGR03550">
    <property type="entry name" value="F420_cofG"/>
    <property type="match status" value="1"/>
</dbReference>
<reference evidence="13 14" key="1">
    <citation type="journal article" date="2015" name="Genome Announc.">
        <title>Draft Genome Sequence of Filamentous Marine Cyanobacterium Lyngbya confervoides Strain BDU141951.</title>
        <authorList>
            <person name="Chandrababunaidu M.M."/>
            <person name="Sen D."/>
            <person name="Tripathy S."/>
        </authorList>
    </citation>
    <scope>NUCLEOTIDE SEQUENCE [LARGE SCALE GENOMIC DNA]</scope>
    <source>
        <strain evidence="13 14">BDU141951</strain>
    </source>
</reference>
<evidence type="ECO:0000256" key="6">
    <source>
        <dbReference type="ARBA" id="ARBA00023004"/>
    </source>
</evidence>
<evidence type="ECO:0000256" key="7">
    <source>
        <dbReference type="ARBA" id="ARBA00023014"/>
    </source>
</evidence>
<evidence type="ECO:0000256" key="10">
    <source>
        <dbReference type="HAMAP-Rule" id="MF_01611"/>
    </source>
</evidence>
<evidence type="ECO:0000256" key="9">
    <source>
        <dbReference type="ARBA" id="ARBA00048974"/>
    </source>
</evidence>
<dbReference type="PANTHER" id="PTHR43076">
    <property type="entry name" value="FO SYNTHASE (COFH)"/>
    <property type="match status" value="1"/>
</dbReference>
<dbReference type="HAMAP" id="MF_01611">
    <property type="entry name" value="FO_synth_sub1"/>
    <property type="match status" value="1"/>
</dbReference>
<protein>
    <recommendedName>
        <fullName evidence="2 10">7,8-didemethyl-8-hydroxy-5-deazariboflavin synthase</fullName>
        <ecNumber evidence="2 10">4.3.1.32</ecNumber>
    </recommendedName>
    <alternativeName>
        <fullName evidence="10">FO synthase subunit 1</fullName>
    </alternativeName>
</protein>
<dbReference type="InterPro" id="IPR013785">
    <property type="entry name" value="Aldolase_TIM"/>
</dbReference>
<evidence type="ECO:0000256" key="11">
    <source>
        <dbReference type="SAM" id="MobiDB-lite"/>
    </source>
</evidence>
<comment type="caution">
    <text evidence="13">The sequence shown here is derived from an EMBL/GenBank/DDBJ whole genome shotgun (WGS) entry which is preliminary data.</text>
</comment>
<dbReference type="Pfam" id="PF04055">
    <property type="entry name" value="Radical_SAM"/>
    <property type="match status" value="1"/>
</dbReference>
<feature type="region of interest" description="Disordered" evidence="11">
    <location>
        <begin position="327"/>
        <end position="346"/>
    </location>
</feature>
<comment type="pathway">
    <text evidence="1 10">Cofactor biosynthesis; coenzyme F0 biosynthesis.</text>
</comment>
<dbReference type="AlphaFoldDB" id="A0ABD4T972"/>
<dbReference type="PANTHER" id="PTHR43076:SF15">
    <property type="entry name" value="7,8-DIDEMETHYL-8-HYDROXY-5-DEAZARIBOFLAVIN SYNTHASE"/>
    <property type="match status" value="1"/>
</dbReference>
<comment type="similarity">
    <text evidence="10">Belongs to the radical SAM superfamily. CofG family.</text>
</comment>
<dbReference type="InterPro" id="IPR058240">
    <property type="entry name" value="rSAM_sf"/>
</dbReference>
<dbReference type="SFLD" id="SFLDG01064">
    <property type="entry name" value="F420__menaquinone_cofactor_bio"/>
    <property type="match status" value="1"/>
</dbReference>
<organism evidence="13 14">
    <name type="scientific">Lyngbya confervoides BDU141951</name>
    <dbReference type="NCBI Taxonomy" id="1574623"/>
    <lineage>
        <taxon>Bacteria</taxon>
        <taxon>Bacillati</taxon>
        <taxon>Cyanobacteriota</taxon>
        <taxon>Cyanophyceae</taxon>
        <taxon>Oscillatoriophycideae</taxon>
        <taxon>Oscillatoriales</taxon>
        <taxon>Microcoleaceae</taxon>
        <taxon>Lyngbya</taxon>
    </lineage>
</organism>
<keyword evidence="4 10" id="KW-0949">S-adenosyl-L-methionine</keyword>
<feature type="compositionally biased region" description="Polar residues" evidence="11">
    <location>
        <begin position="331"/>
        <end position="346"/>
    </location>
</feature>
<dbReference type="InterPro" id="IPR007197">
    <property type="entry name" value="rSAM"/>
</dbReference>
<evidence type="ECO:0000256" key="8">
    <source>
        <dbReference type="ARBA" id="ARBA00023239"/>
    </source>
</evidence>
<evidence type="ECO:0000313" key="14">
    <source>
        <dbReference type="Proteomes" id="UP000031561"/>
    </source>
</evidence>
<dbReference type="NCBIfam" id="NF004884">
    <property type="entry name" value="PRK06245.1"/>
    <property type="match status" value="1"/>
</dbReference>
<evidence type="ECO:0000256" key="5">
    <source>
        <dbReference type="ARBA" id="ARBA00022723"/>
    </source>
</evidence>
<dbReference type="Proteomes" id="UP000031561">
    <property type="component" value="Unassembled WGS sequence"/>
</dbReference>
<keyword evidence="6 10" id="KW-0408">Iron</keyword>
<dbReference type="Gene3D" id="3.20.20.70">
    <property type="entry name" value="Aldolase class I"/>
    <property type="match status" value="1"/>
</dbReference>
<dbReference type="CDD" id="cd01335">
    <property type="entry name" value="Radical_SAM"/>
    <property type="match status" value="1"/>
</dbReference>
<dbReference type="SFLD" id="SFLDS00029">
    <property type="entry name" value="Radical_SAM"/>
    <property type="match status" value="1"/>
</dbReference>
<dbReference type="GO" id="GO:0044689">
    <property type="term" value="F:7,8-didemethyl-8-hydroxy-5-deazariboflavin synthase activity"/>
    <property type="evidence" value="ECO:0007669"/>
    <property type="project" value="UniProtKB-EC"/>
</dbReference>
<dbReference type="SFLD" id="SFLDF00294">
    <property type="entry name" value="7_8-didemethyl-8-hydroxy-5-dea"/>
    <property type="match status" value="1"/>
</dbReference>
<evidence type="ECO:0000259" key="12">
    <source>
        <dbReference type="PROSITE" id="PS51918"/>
    </source>
</evidence>
<keyword evidence="5 10" id="KW-0479">Metal-binding</keyword>
<keyword evidence="14" id="KW-1185">Reference proteome</keyword>
<evidence type="ECO:0000313" key="13">
    <source>
        <dbReference type="EMBL" id="MCM1984994.1"/>
    </source>
</evidence>
<accession>A0ABD4T972</accession>
<evidence type="ECO:0000256" key="1">
    <source>
        <dbReference type="ARBA" id="ARBA00004712"/>
    </source>
</evidence>
<dbReference type="InterPro" id="IPR006638">
    <property type="entry name" value="Elp3/MiaA/NifB-like_rSAM"/>
</dbReference>
<evidence type="ECO:0000256" key="4">
    <source>
        <dbReference type="ARBA" id="ARBA00022691"/>
    </source>
</evidence>
<dbReference type="SFLD" id="SFLDG01388">
    <property type="entry name" value="7_8-didemethyl-8-hydroxy-5-dea"/>
    <property type="match status" value="1"/>
</dbReference>
<feature type="binding site" evidence="10">
    <location>
        <position position="34"/>
    </location>
    <ligand>
        <name>[4Fe-4S] cluster</name>
        <dbReference type="ChEBI" id="CHEBI:49883"/>
        <note>4Fe-4S-S-AdoMet</note>
    </ligand>
</feature>
<keyword evidence="7 10" id="KW-0411">Iron-sulfur</keyword>
<comment type="function">
    <text evidence="10">Catalyzes the radical-mediated synthesis of 7,8-didemethyl-8-hydroxy-5-deazariboflavin (FO) from 5-amino-5-(4-hydroxybenzyl)-6-(D-ribitylimino)-5,6-dihydrouracil.</text>
</comment>
<dbReference type="InterPro" id="IPR034405">
    <property type="entry name" value="F420"/>
</dbReference>
<dbReference type="RefSeq" id="WP_166277591.1">
    <property type="nucleotide sequence ID" value="NZ_JTHE03000109.1"/>
</dbReference>